<dbReference type="InterPro" id="IPR040661">
    <property type="entry name" value="LZ3wCH"/>
</dbReference>
<dbReference type="VEuPathDB" id="GiardiaDB:GMRT_12392"/>
<sequence length="202" mass="22979">MAPKGTSLDEKKAKLLDQMLQTGEIYSNKTIEALSKPTGISAMIIKQVLMELVNEDLVDSEKIGTSTYYWCFASKKSQTVLSQKSKLEGEIQQLKKEIQTLEKSIVDLQGGREESDQRTLLLQRQAELQATLKEQKERFKQLSKNDPEVANRLKSFTKTAIEQANIWTDNILSLKKHLVEKYGMDPKELGNHLGITVDFDYL</sequence>
<keyword evidence="10" id="KW-1185">Reference proteome</keyword>
<dbReference type="Proteomes" id="UP000315496">
    <property type="component" value="Chromosome 4"/>
</dbReference>
<comment type="subcellular location">
    <subcellularLocation>
        <location evidence="1 5">Nucleus</location>
    </subcellularLocation>
</comment>
<reference evidence="9 10" key="1">
    <citation type="submission" date="2019-05" db="EMBL/GenBank/DDBJ databases">
        <title>The compact genome of Giardia muris reveals important steps in the evolution of intestinal protozoan parasites.</title>
        <authorList>
            <person name="Xu F."/>
            <person name="Jimenez-Gonzalez A."/>
            <person name="Einarsson E."/>
            <person name="Astvaldsson A."/>
            <person name="Peirasmaki D."/>
            <person name="Eckmann L."/>
            <person name="Andersson J.O."/>
            <person name="Svard S.G."/>
            <person name="Jerlstrom-Hultqvist J."/>
        </authorList>
    </citation>
    <scope>NUCLEOTIDE SEQUENCE [LARGE SCALE GENOMIC DNA]</scope>
    <source>
        <strain evidence="9 10">Roberts-Thomson</strain>
    </source>
</reference>
<comment type="similarity">
    <text evidence="2 5">Belongs to the MND1 family.</text>
</comment>
<dbReference type="GO" id="GO:0007131">
    <property type="term" value="P:reciprocal meiotic recombination"/>
    <property type="evidence" value="ECO:0007669"/>
    <property type="project" value="InterPro"/>
</dbReference>
<dbReference type="SUPFAM" id="SSF46785">
    <property type="entry name" value="Winged helix' DNA-binding domain"/>
    <property type="match status" value="1"/>
</dbReference>
<evidence type="ECO:0000259" key="7">
    <source>
        <dbReference type="Pfam" id="PF03962"/>
    </source>
</evidence>
<accession>A0A4Z1T4A6</accession>
<dbReference type="Pfam" id="PF18517">
    <property type="entry name" value="LZ3wCH"/>
    <property type="match status" value="1"/>
</dbReference>
<dbReference type="InterPro" id="IPR036390">
    <property type="entry name" value="WH_DNA-bd_sf"/>
</dbReference>
<evidence type="ECO:0000313" key="10">
    <source>
        <dbReference type="Proteomes" id="UP000315496"/>
    </source>
</evidence>
<proteinExistence type="inferred from homology"/>
<dbReference type="GO" id="GO:0003690">
    <property type="term" value="F:double-stranded DNA binding"/>
    <property type="evidence" value="ECO:0007669"/>
    <property type="project" value="InterPro"/>
</dbReference>
<feature type="domain" description="Leucine zipper with capping helix" evidence="8">
    <location>
        <begin position="150"/>
        <end position="202"/>
    </location>
</feature>
<dbReference type="AlphaFoldDB" id="A0A4Z1T4A6"/>
<evidence type="ECO:0000256" key="6">
    <source>
        <dbReference type="SAM" id="Coils"/>
    </source>
</evidence>
<keyword evidence="3 6" id="KW-0175">Coiled coil</keyword>
<evidence type="ECO:0000259" key="8">
    <source>
        <dbReference type="Pfam" id="PF18517"/>
    </source>
</evidence>
<evidence type="ECO:0000256" key="5">
    <source>
        <dbReference type="PIRNR" id="PIRNR026991"/>
    </source>
</evidence>
<dbReference type="PIRSF" id="PIRSF026991">
    <property type="entry name" value="Mnd1"/>
    <property type="match status" value="1"/>
</dbReference>
<feature type="coiled-coil region" evidence="6">
    <location>
        <begin position="77"/>
        <end position="145"/>
    </location>
</feature>
<dbReference type="InterPro" id="IPR040453">
    <property type="entry name" value="Mnd1_HTH"/>
</dbReference>
<protein>
    <submittedName>
        <fullName evidence="9">Mnd1</fullName>
    </submittedName>
</protein>
<evidence type="ECO:0000256" key="3">
    <source>
        <dbReference type="ARBA" id="ARBA00023054"/>
    </source>
</evidence>
<feature type="domain" description="Mnd1 HTH" evidence="7">
    <location>
        <begin position="16"/>
        <end position="73"/>
    </location>
</feature>
<evidence type="ECO:0000256" key="2">
    <source>
        <dbReference type="ARBA" id="ARBA00005981"/>
    </source>
</evidence>
<dbReference type="OrthoDB" id="273345at2759"/>
<evidence type="ECO:0000313" key="9">
    <source>
        <dbReference type="EMBL" id="TNJ27251.1"/>
    </source>
</evidence>
<comment type="caution">
    <text evidence="9">The sequence shown here is derived from an EMBL/GenBank/DDBJ whole genome shotgun (WGS) entry which is preliminary data.</text>
</comment>
<keyword evidence="4 5" id="KW-0539">Nucleus</keyword>
<dbReference type="InterPro" id="IPR005647">
    <property type="entry name" value="Mnd1"/>
</dbReference>
<evidence type="ECO:0000256" key="4">
    <source>
        <dbReference type="ARBA" id="ARBA00023242"/>
    </source>
</evidence>
<organism evidence="9 10">
    <name type="scientific">Giardia muris</name>
    <dbReference type="NCBI Taxonomy" id="5742"/>
    <lineage>
        <taxon>Eukaryota</taxon>
        <taxon>Metamonada</taxon>
        <taxon>Diplomonadida</taxon>
        <taxon>Hexamitidae</taxon>
        <taxon>Giardiinae</taxon>
        <taxon>Giardia</taxon>
    </lineage>
</organism>
<evidence type="ECO:0000256" key="1">
    <source>
        <dbReference type="ARBA" id="ARBA00004123"/>
    </source>
</evidence>
<dbReference type="Pfam" id="PF03962">
    <property type="entry name" value="Mnd1"/>
    <property type="match status" value="1"/>
</dbReference>
<name>A0A4Z1T4A6_GIAMU</name>
<dbReference type="GO" id="GO:0005634">
    <property type="term" value="C:nucleus"/>
    <property type="evidence" value="ECO:0007669"/>
    <property type="project" value="UniProtKB-SubCell"/>
</dbReference>
<dbReference type="EMBL" id="VDLU01000004">
    <property type="protein sequence ID" value="TNJ27251.1"/>
    <property type="molecule type" value="Genomic_DNA"/>
</dbReference>
<gene>
    <name evidence="9" type="ORF">GMRT_12392</name>
</gene>
<comment type="function">
    <text evidence="5">Required for proper homologous chromosome pairing and efficient cross-over and intragenic recombination during meiosis.</text>
</comment>